<evidence type="ECO:0000313" key="2">
    <source>
        <dbReference type="Proteomes" id="UP001152300"/>
    </source>
</evidence>
<organism evidence="1 2">
    <name type="scientific">Sclerotinia nivalis</name>
    <dbReference type="NCBI Taxonomy" id="352851"/>
    <lineage>
        <taxon>Eukaryota</taxon>
        <taxon>Fungi</taxon>
        <taxon>Dikarya</taxon>
        <taxon>Ascomycota</taxon>
        <taxon>Pezizomycotina</taxon>
        <taxon>Leotiomycetes</taxon>
        <taxon>Helotiales</taxon>
        <taxon>Sclerotiniaceae</taxon>
        <taxon>Sclerotinia</taxon>
    </lineage>
</organism>
<keyword evidence="2" id="KW-1185">Reference proteome</keyword>
<accession>A0A9X0DLB5</accession>
<dbReference type="AlphaFoldDB" id="A0A9X0DLB5"/>
<proteinExistence type="predicted"/>
<sequence>MDLTSNQFGLQMINNRFHLFDEFLNIQDSKAIEEYNRFEIYSGMEIVIDKER</sequence>
<gene>
    <name evidence="1" type="ORF">OCU04_006470</name>
</gene>
<protein>
    <submittedName>
        <fullName evidence="1">Uncharacterized protein</fullName>
    </submittedName>
</protein>
<comment type="caution">
    <text evidence="1">The sequence shown here is derived from an EMBL/GenBank/DDBJ whole genome shotgun (WGS) entry which is preliminary data.</text>
</comment>
<dbReference type="Proteomes" id="UP001152300">
    <property type="component" value="Unassembled WGS sequence"/>
</dbReference>
<dbReference type="EMBL" id="JAPEIS010000006">
    <property type="protein sequence ID" value="KAJ8065807.1"/>
    <property type="molecule type" value="Genomic_DNA"/>
</dbReference>
<evidence type="ECO:0000313" key="1">
    <source>
        <dbReference type="EMBL" id="KAJ8065807.1"/>
    </source>
</evidence>
<reference evidence="1" key="1">
    <citation type="submission" date="2022-11" db="EMBL/GenBank/DDBJ databases">
        <title>Genome Resource of Sclerotinia nivalis Strain SnTB1, a Plant Pathogen Isolated from American Ginseng.</title>
        <authorList>
            <person name="Fan S."/>
        </authorList>
    </citation>
    <scope>NUCLEOTIDE SEQUENCE</scope>
    <source>
        <strain evidence="1">SnTB1</strain>
    </source>
</reference>
<name>A0A9X0DLB5_9HELO</name>